<proteinExistence type="predicted"/>
<keyword evidence="3" id="KW-1185">Reference proteome</keyword>
<keyword evidence="1" id="KW-0472">Membrane</keyword>
<keyword evidence="1" id="KW-0812">Transmembrane</keyword>
<evidence type="ECO:0000313" key="3">
    <source>
        <dbReference type="Proteomes" id="UP000269154"/>
    </source>
</evidence>
<organism evidence="2 3">
    <name type="scientific">Okeania hirsuta</name>
    <dbReference type="NCBI Taxonomy" id="1458930"/>
    <lineage>
        <taxon>Bacteria</taxon>
        <taxon>Bacillati</taxon>
        <taxon>Cyanobacteriota</taxon>
        <taxon>Cyanophyceae</taxon>
        <taxon>Oscillatoriophycideae</taxon>
        <taxon>Oscillatoriales</taxon>
        <taxon>Microcoleaceae</taxon>
        <taxon>Okeania</taxon>
    </lineage>
</organism>
<evidence type="ECO:0000256" key="1">
    <source>
        <dbReference type="SAM" id="Phobius"/>
    </source>
</evidence>
<keyword evidence="1" id="KW-1133">Transmembrane helix</keyword>
<dbReference type="AlphaFoldDB" id="A0A3N6RNF2"/>
<dbReference type="OrthoDB" id="9866829at2"/>
<evidence type="ECO:0000313" key="2">
    <source>
        <dbReference type="EMBL" id="RQH51409.1"/>
    </source>
</evidence>
<protein>
    <submittedName>
        <fullName evidence="2">Uncharacterized protein</fullName>
    </submittedName>
</protein>
<name>A0A3N6RNF2_9CYAN</name>
<feature type="transmembrane region" description="Helical" evidence="1">
    <location>
        <begin position="156"/>
        <end position="175"/>
    </location>
</feature>
<dbReference type="EMBL" id="RCBY01000020">
    <property type="protein sequence ID" value="RQH51409.1"/>
    <property type="molecule type" value="Genomic_DNA"/>
</dbReference>
<reference evidence="2 3" key="1">
    <citation type="journal article" date="2018" name="ACS Chem. Biol.">
        <title>Ketoreductase domain dysfunction expands chemodiversity: malyngamide biosynthesis in the cyanobacterium Okeania hirsuta.</title>
        <authorList>
            <person name="Moss N.A."/>
            <person name="Leao T."/>
            <person name="Rankin M."/>
            <person name="McCullough T.M."/>
            <person name="Qu P."/>
            <person name="Korobeynikov A."/>
            <person name="Smith J.L."/>
            <person name="Gerwick L."/>
            <person name="Gerwick W.H."/>
        </authorList>
    </citation>
    <scope>NUCLEOTIDE SEQUENCE [LARGE SCALE GENOMIC DNA]</scope>
    <source>
        <strain evidence="2 3">PAB10Feb10-1</strain>
    </source>
</reference>
<dbReference type="Proteomes" id="UP000269154">
    <property type="component" value="Unassembled WGS sequence"/>
</dbReference>
<accession>A0A3N6RNF2</accession>
<gene>
    <name evidence="2" type="ORF">D5R40_05840</name>
</gene>
<dbReference type="RefSeq" id="WP_124154338.1">
    <property type="nucleotide sequence ID" value="NZ_CAWOLW010000113.1"/>
</dbReference>
<comment type="caution">
    <text evidence="2">The sequence shown here is derived from an EMBL/GenBank/DDBJ whole genome shotgun (WGS) entry which is preliminary data.</text>
</comment>
<sequence length="212" mass="24224">MSDFLSFGNLLTVSRTLPALKQFIEGDVLGKVLSEVGDAELIAASHIFNNLDSSADQGKALNRALVHLESAHELFKRSAISVMDSFNGFSITFNIGQYIEWQYKDIYICLLIALCHRYMNDDRKIIEEKIHWAIQAFKGYPGAPHAYSRLEKMMPITFPIALFITFSIGLGFPFGQIKMMLNKKHRFYWKLAEDPEATERLIEEVRDNLLSI</sequence>